<comment type="caution">
    <text evidence="1">The sequence shown here is derived from an EMBL/GenBank/DDBJ whole genome shotgun (WGS) entry which is preliminary data.</text>
</comment>
<feature type="non-terminal residue" evidence="1">
    <location>
        <position position="79"/>
    </location>
</feature>
<organism evidence="1">
    <name type="scientific">marine sediment metagenome</name>
    <dbReference type="NCBI Taxonomy" id="412755"/>
    <lineage>
        <taxon>unclassified sequences</taxon>
        <taxon>metagenomes</taxon>
        <taxon>ecological metagenomes</taxon>
    </lineage>
</organism>
<accession>X1RLG9</accession>
<gene>
    <name evidence="1" type="ORF">S12H4_21199</name>
</gene>
<sequence>MPRIEEMYVFVVEDSGPEDEGVIGIQTEPRDDGQRLWLPLVGADMARVNSLRPIAQGIGHQIGKKVTLVHFSNRQDLEV</sequence>
<dbReference type="EMBL" id="BARW01010867">
    <property type="protein sequence ID" value="GAI81453.1"/>
    <property type="molecule type" value="Genomic_DNA"/>
</dbReference>
<evidence type="ECO:0000313" key="1">
    <source>
        <dbReference type="EMBL" id="GAI81453.1"/>
    </source>
</evidence>
<dbReference type="AlphaFoldDB" id="X1RLG9"/>
<reference evidence="1" key="1">
    <citation type="journal article" date="2014" name="Front. Microbiol.">
        <title>High frequency of phylogenetically diverse reductive dehalogenase-homologous genes in deep subseafloor sedimentary metagenomes.</title>
        <authorList>
            <person name="Kawai M."/>
            <person name="Futagami T."/>
            <person name="Toyoda A."/>
            <person name="Takaki Y."/>
            <person name="Nishi S."/>
            <person name="Hori S."/>
            <person name="Arai W."/>
            <person name="Tsubouchi T."/>
            <person name="Morono Y."/>
            <person name="Uchiyama I."/>
            <person name="Ito T."/>
            <person name="Fujiyama A."/>
            <person name="Inagaki F."/>
            <person name="Takami H."/>
        </authorList>
    </citation>
    <scope>NUCLEOTIDE SEQUENCE</scope>
    <source>
        <strain evidence="1">Expedition CK06-06</strain>
    </source>
</reference>
<name>X1RLG9_9ZZZZ</name>
<proteinExistence type="predicted"/>
<protein>
    <submittedName>
        <fullName evidence="1">Uncharacterized protein</fullName>
    </submittedName>
</protein>